<dbReference type="AlphaFoldDB" id="A0A917A5B2"/>
<feature type="compositionally biased region" description="Low complexity" evidence="1">
    <location>
        <begin position="44"/>
        <end position="53"/>
    </location>
</feature>
<evidence type="ECO:0000313" key="3">
    <source>
        <dbReference type="Proteomes" id="UP000612855"/>
    </source>
</evidence>
<reference evidence="3" key="1">
    <citation type="journal article" date="2019" name="Int. J. Syst. Evol. Microbiol.">
        <title>The Global Catalogue of Microorganisms (GCM) 10K type strain sequencing project: providing services to taxonomists for standard genome sequencing and annotation.</title>
        <authorList>
            <consortium name="The Broad Institute Genomics Platform"/>
            <consortium name="The Broad Institute Genome Sequencing Center for Infectious Disease"/>
            <person name="Wu L."/>
            <person name="Ma J."/>
        </authorList>
    </citation>
    <scope>NUCLEOTIDE SEQUENCE [LARGE SCALE GENOMIC DNA]</scope>
    <source>
        <strain evidence="3">CGMCC 1.12664</strain>
    </source>
</reference>
<dbReference type="Proteomes" id="UP000612855">
    <property type="component" value="Unassembled WGS sequence"/>
</dbReference>
<keyword evidence="3" id="KW-1185">Reference proteome</keyword>
<gene>
    <name evidence="2" type="ORF">GCM10011360_15850</name>
</gene>
<evidence type="ECO:0000313" key="2">
    <source>
        <dbReference type="EMBL" id="GGE28497.1"/>
    </source>
</evidence>
<accession>A0A917A5B2</accession>
<dbReference type="EMBL" id="BMFJ01000001">
    <property type="protein sequence ID" value="GGE28497.1"/>
    <property type="molecule type" value="Genomic_DNA"/>
</dbReference>
<sequence length="96" mass="10194">MAVSLVRTVAYGVVIALVTRQVSQWLEQSARAAEPLPPAPPLEPALAPAAGAEQNPPPQQVRNAGPEEQKEPPANWDDVDEANDESFPASDPPGNY</sequence>
<name>A0A917A5B2_9RHOB</name>
<organism evidence="2 3">
    <name type="scientific">Primorskyibacter flagellatus</name>
    <dbReference type="NCBI Taxonomy" id="1387277"/>
    <lineage>
        <taxon>Bacteria</taxon>
        <taxon>Pseudomonadati</taxon>
        <taxon>Pseudomonadota</taxon>
        <taxon>Alphaproteobacteria</taxon>
        <taxon>Rhodobacterales</taxon>
        <taxon>Roseobacteraceae</taxon>
        <taxon>Primorskyibacter</taxon>
    </lineage>
</organism>
<feature type="region of interest" description="Disordered" evidence="1">
    <location>
        <begin position="31"/>
        <end position="96"/>
    </location>
</feature>
<dbReference type="RefSeq" id="WP_229737475.1">
    <property type="nucleotide sequence ID" value="NZ_BMFJ01000001.1"/>
</dbReference>
<evidence type="ECO:0000256" key="1">
    <source>
        <dbReference type="SAM" id="MobiDB-lite"/>
    </source>
</evidence>
<comment type="caution">
    <text evidence="2">The sequence shown here is derived from an EMBL/GenBank/DDBJ whole genome shotgun (WGS) entry which is preliminary data.</text>
</comment>
<proteinExistence type="predicted"/>
<protein>
    <submittedName>
        <fullName evidence="2">Uncharacterized protein</fullName>
    </submittedName>
</protein>